<feature type="transmembrane region" description="Helical" evidence="2">
    <location>
        <begin position="49"/>
        <end position="71"/>
    </location>
</feature>
<dbReference type="OrthoDB" id="8904808at2"/>
<proteinExistence type="predicted"/>
<dbReference type="Pfam" id="PF10066">
    <property type="entry name" value="DUF2304"/>
    <property type="match status" value="1"/>
</dbReference>
<feature type="transmembrane region" description="Helical" evidence="2">
    <location>
        <begin position="17"/>
        <end position="37"/>
    </location>
</feature>
<gene>
    <name evidence="3" type="ORF">NCTC10951_01538</name>
</gene>
<dbReference type="Proteomes" id="UP000268658">
    <property type="component" value="Chromosome"/>
</dbReference>
<keyword evidence="2" id="KW-0812">Transmembrane</keyword>
<feature type="compositionally biased region" description="Basic and acidic residues" evidence="1">
    <location>
        <begin position="132"/>
        <end position="141"/>
    </location>
</feature>
<reference evidence="3 4" key="1">
    <citation type="submission" date="2018-12" db="EMBL/GenBank/DDBJ databases">
        <authorList>
            <consortium name="Pathogen Informatics"/>
        </authorList>
    </citation>
    <scope>NUCLEOTIDE SEQUENCE [LARGE SCALE GENOMIC DNA]</scope>
    <source>
        <strain evidence="3 4">NCTC10951</strain>
    </source>
</reference>
<evidence type="ECO:0000313" key="3">
    <source>
        <dbReference type="EMBL" id="VEI16173.1"/>
    </source>
</evidence>
<evidence type="ECO:0000256" key="2">
    <source>
        <dbReference type="SAM" id="Phobius"/>
    </source>
</evidence>
<feature type="region of interest" description="Disordered" evidence="1">
    <location>
        <begin position="121"/>
        <end position="141"/>
    </location>
</feature>
<dbReference type="KEGG" id="avc:NCTC10951_01538"/>
<keyword evidence="2" id="KW-0472">Membrane</keyword>
<protein>
    <submittedName>
        <fullName evidence="3">Uncharacterized conserved protein</fullName>
    </submittedName>
</protein>
<dbReference type="RefSeq" id="WP_126414113.1">
    <property type="nucleotide sequence ID" value="NZ_CAUTOI010000014.1"/>
</dbReference>
<dbReference type="InterPro" id="IPR019277">
    <property type="entry name" value="DUF2304"/>
</dbReference>
<dbReference type="EMBL" id="LR134477">
    <property type="protein sequence ID" value="VEI16173.1"/>
    <property type="molecule type" value="Genomic_DNA"/>
</dbReference>
<dbReference type="AlphaFoldDB" id="A0A3S4WJV5"/>
<evidence type="ECO:0000313" key="4">
    <source>
        <dbReference type="Proteomes" id="UP000268658"/>
    </source>
</evidence>
<keyword evidence="2" id="KW-1133">Transmembrane helix</keyword>
<sequence length="141" mass="15416">MIHQFATQVVPTTNHQFFIQAALIVAVAAVGWMMLRTPGGARHQAGRRLATLAFVAFAIFTIAFPSVTTSIAHRVGVGRGADLLLYALVIAFLAQILSSFRRNGARERQITHLARRIALDEAPEPPAAARLTPEHEAPRER</sequence>
<name>A0A3S4WJV5_ACTVI</name>
<organism evidence="3 4">
    <name type="scientific">Actinomyces viscosus</name>
    <dbReference type="NCBI Taxonomy" id="1656"/>
    <lineage>
        <taxon>Bacteria</taxon>
        <taxon>Bacillati</taxon>
        <taxon>Actinomycetota</taxon>
        <taxon>Actinomycetes</taxon>
        <taxon>Actinomycetales</taxon>
        <taxon>Actinomycetaceae</taxon>
        <taxon>Actinomyces</taxon>
    </lineage>
</organism>
<accession>A0A3S4WJV5</accession>
<feature type="transmembrane region" description="Helical" evidence="2">
    <location>
        <begin position="83"/>
        <end position="100"/>
    </location>
</feature>
<evidence type="ECO:0000256" key="1">
    <source>
        <dbReference type="SAM" id="MobiDB-lite"/>
    </source>
</evidence>